<dbReference type="InterPro" id="IPR053842">
    <property type="entry name" value="NikA-like"/>
</dbReference>
<dbReference type="EMBL" id="VUNI01000019">
    <property type="protein sequence ID" value="MST75469.1"/>
    <property type="molecule type" value="Genomic_DNA"/>
</dbReference>
<gene>
    <name evidence="2" type="ORF">FYJ75_10640</name>
</gene>
<evidence type="ECO:0008006" key="4">
    <source>
        <dbReference type="Google" id="ProtNLM"/>
    </source>
</evidence>
<evidence type="ECO:0000256" key="1">
    <source>
        <dbReference type="SAM" id="MobiDB-lite"/>
    </source>
</evidence>
<protein>
    <recommendedName>
        <fullName evidence="4">Mobilization protein</fullName>
    </recommendedName>
</protein>
<comment type="caution">
    <text evidence="2">The sequence shown here is derived from an EMBL/GenBank/DDBJ whole genome shotgun (WGS) entry which is preliminary data.</text>
</comment>
<dbReference type="Pfam" id="PF21983">
    <property type="entry name" value="NikA-like"/>
    <property type="match status" value="1"/>
</dbReference>
<dbReference type="Proteomes" id="UP000474024">
    <property type="component" value="Unassembled WGS sequence"/>
</dbReference>
<organism evidence="2 3">
    <name type="scientific">Roseburia porci</name>
    <dbReference type="NCBI Taxonomy" id="2605790"/>
    <lineage>
        <taxon>Bacteria</taxon>
        <taxon>Bacillati</taxon>
        <taxon>Bacillota</taxon>
        <taxon>Clostridia</taxon>
        <taxon>Lachnospirales</taxon>
        <taxon>Lachnospiraceae</taxon>
        <taxon>Roseburia</taxon>
    </lineage>
</organism>
<sequence length="130" mass="15431">MSARNNDPKGRYRSETIAYRCSPEERKELDKRWRLLGYGTKQDYVLDAVLHNQVEAKGNPQMLVNFRKELQEILSELQRIDEITPVDEELFTPIRTMLEILEAFKAEADAKDSKKKAKTDKFLERRHYRE</sequence>
<evidence type="ECO:0000313" key="2">
    <source>
        <dbReference type="EMBL" id="MST75469.1"/>
    </source>
</evidence>
<dbReference type="AlphaFoldDB" id="A0A6L5YU34"/>
<name>A0A6L5YU34_9FIRM</name>
<evidence type="ECO:0000313" key="3">
    <source>
        <dbReference type="Proteomes" id="UP000474024"/>
    </source>
</evidence>
<feature type="region of interest" description="Disordered" evidence="1">
    <location>
        <begin position="108"/>
        <end position="130"/>
    </location>
</feature>
<reference evidence="2 3" key="1">
    <citation type="submission" date="2019-08" db="EMBL/GenBank/DDBJ databases">
        <title>In-depth cultivation of the pig gut microbiome towards novel bacterial diversity and tailored functional studies.</title>
        <authorList>
            <person name="Wylensek D."/>
            <person name="Hitch T.C.A."/>
            <person name="Clavel T."/>
        </authorList>
    </citation>
    <scope>NUCLEOTIDE SEQUENCE [LARGE SCALE GENOMIC DNA]</scope>
    <source>
        <strain evidence="2 3">MUC/MUC-530-WT-4D</strain>
    </source>
</reference>
<dbReference type="RefSeq" id="WP_154430437.1">
    <property type="nucleotide sequence ID" value="NZ_VUNI01000019.1"/>
</dbReference>
<feature type="compositionally biased region" description="Basic and acidic residues" evidence="1">
    <location>
        <begin position="119"/>
        <end position="130"/>
    </location>
</feature>
<proteinExistence type="predicted"/>
<keyword evidence="3" id="KW-1185">Reference proteome</keyword>
<accession>A0A6L5YU34</accession>